<protein>
    <recommendedName>
        <fullName evidence="4">Glycosyl transferase family 1 domain-containing protein</fullName>
    </recommendedName>
</protein>
<dbReference type="AlphaFoldDB" id="A0A5N3XAD3"/>
<evidence type="ECO:0000313" key="5">
    <source>
        <dbReference type="EMBL" id="KAB0370116.1"/>
    </source>
</evidence>
<dbReference type="EMBL" id="VCEB01000014">
    <property type="protein sequence ID" value="KAB0370116.1"/>
    <property type="molecule type" value="Genomic_DNA"/>
</dbReference>
<dbReference type="PROSITE" id="PS51257">
    <property type="entry name" value="PROKAR_LIPOPROTEIN"/>
    <property type="match status" value="1"/>
</dbReference>
<dbReference type="PANTHER" id="PTHR46660">
    <property type="match status" value="1"/>
</dbReference>
<dbReference type="Pfam" id="PF00534">
    <property type="entry name" value="Glycos_transf_1"/>
    <property type="match status" value="1"/>
</dbReference>
<dbReference type="InterPro" id="IPR052622">
    <property type="entry name" value="Glycosyltransferase_G1"/>
</dbReference>
<feature type="compositionally biased region" description="Polar residues" evidence="2">
    <location>
        <begin position="331"/>
        <end position="347"/>
    </location>
</feature>
<keyword evidence="1" id="KW-0328">Glycosyltransferase</keyword>
<reference evidence="5 6" key="1">
    <citation type="submission" date="2019-06" db="EMBL/GenBank/DDBJ databases">
        <title>Discovery of a novel chromosome fission-fusion reversal in muntjac.</title>
        <authorList>
            <person name="Mudd A.B."/>
            <person name="Bredeson J.V."/>
            <person name="Baum R."/>
            <person name="Hockemeyer D."/>
            <person name="Rokhsar D.S."/>
        </authorList>
    </citation>
    <scope>NUCLEOTIDE SEQUENCE [LARGE SCALE GENOMIC DNA]</scope>
    <source>
        <strain evidence="5">UCam_UCB_Mr</strain>
        <tissue evidence="5">Fibroblast cell line</tissue>
    </source>
</reference>
<evidence type="ECO:0000256" key="2">
    <source>
        <dbReference type="SAM" id="MobiDB-lite"/>
    </source>
</evidence>
<evidence type="ECO:0000256" key="3">
    <source>
        <dbReference type="SAM" id="SignalP"/>
    </source>
</evidence>
<dbReference type="CDD" id="cd03801">
    <property type="entry name" value="GT4_PimA-like"/>
    <property type="match status" value="1"/>
</dbReference>
<dbReference type="PANTHER" id="PTHR46660:SF2">
    <property type="entry name" value="GLYCOSYLTRANSFERASE 1 DOMAIN-CONTAINING PROTEIN 1"/>
    <property type="match status" value="1"/>
</dbReference>
<keyword evidence="1" id="KW-0808">Transferase</keyword>
<keyword evidence="6" id="KW-1185">Reference proteome</keyword>
<dbReference type="InterPro" id="IPR001296">
    <property type="entry name" value="Glyco_trans_1"/>
</dbReference>
<name>A0A5N3XAD3_MUNRE</name>
<sequence>MSGPLRLHTEVGLSFFASSVLTLGCLDHLEAAGHVCILKDAFDFENPSEISNFIKAENLEAAVALHLYRGGRLLQGNGIPFGIIFGGTDLNEDVNQGDKNKVMGKVLEEARFAVAFTESMKEMAQRQWPHAKDKIYVQSQGIATVPNTAFNWNTFLQCSEINQSADNLHLFLLICGLRQVKDPLYLVDAFSEWHQEEPNVYMVIVGPEVDPVFTREVKAKVKRTPGVRLIREMAQEDLHAVMKNCFAVVNSSVSEGMSAAILEAMDLEVPVLARNIPGNSAVVKHEVTGLLFSDPQRTLKNTVRQWTYIEWTGEKSHWREEGEEVEDSRAEGSSATGDGGPATTSPTPGVDGSGSSFLAGFNSIDPLVETI</sequence>
<feature type="region of interest" description="Disordered" evidence="2">
    <location>
        <begin position="316"/>
        <end position="364"/>
    </location>
</feature>
<dbReference type="SUPFAM" id="SSF53756">
    <property type="entry name" value="UDP-Glycosyltransferase/glycogen phosphorylase"/>
    <property type="match status" value="1"/>
</dbReference>
<gene>
    <name evidence="5" type="ORF">FD755_018078</name>
</gene>
<keyword evidence="3" id="KW-0732">Signal</keyword>
<organism evidence="5 6">
    <name type="scientific">Muntiacus reevesi</name>
    <name type="common">Reeves' muntjac</name>
    <name type="synonym">Cervus reevesi</name>
    <dbReference type="NCBI Taxonomy" id="9886"/>
    <lineage>
        <taxon>Eukaryota</taxon>
        <taxon>Metazoa</taxon>
        <taxon>Chordata</taxon>
        <taxon>Craniata</taxon>
        <taxon>Vertebrata</taxon>
        <taxon>Euteleostomi</taxon>
        <taxon>Mammalia</taxon>
        <taxon>Eutheria</taxon>
        <taxon>Laurasiatheria</taxon>
        <taxon>Artiodactyla</taxon>
        <taxon>Ruminantia</taxon>
        <taxon>Pecora</taxon>
        <taxon>Cervidae</taxon>
        <taxon>Muntiacinae</taxon>
        <taxon>Muntiacus</taxon>
    </lineage>
</organism>
<evidence type="ECO:0000313" key="6">
    <source>
        <dbReference type="Proteomes" id="UP000326062"/>
    </source>
</evidence>
<dbReference type="GO" id="GO:0016757">
    <property type="term" value="F:glycosyltransferase activity"/>
    <property type="evidence" value="ECO:0007669"/>
    <property type="project" value="UniProtKB-KW"/>
</dbReference>
<evidence type="ECO:0000256" key="1">
    <source>
        <dbReference type="ARBA" id="ARBA00022676"/>
    </source>
</evidence>
<comment type="caution">
    <text evidence="5">The sequence shown here is derived from an EMBL/GenBank/DDBJ whole genome shotgun (WGS) entry which is preliminary data.</text>
</comment>
<feature type="signal peptide" evidence="3">
    <location>
        <begin position="1"/>
        <end position="22"/>
    </location>
</feature>
<evidence type="ECO:0000259" key="4">
    <source>
        <dbReference type="Pfam" id="PF00534"/>
    </source>
</evidence>
<dbReference type="Proteomes" id="UP000326062">
    <property type="component" value="Chromosome 20"/>
</dbReference>
<feature type="chain" id="PRO_5024436253" description="Glycosyl transferase family 1 domain-containing protein" evidence="3">
    <location>
        <begin position="23"/>
        <end position="371"/>
    </location>
</feature>
<feature type="domain" description="Glycosyl transferase family 1" evidence="4">
    <location>
        <begin position="164"/>
        <end position="309"/>
    </location>
</feature>
<proteinExistence type="predicted"/>
<accession>A0A5N3XAD3</accession>
<dbReference type="Gene3D" id="3.40.50.2000">
    <property type="entry name" value="Glycogen Phosphorylase B"/>
    <property type="match status" value="2"/>
</dbReference>